<dbReference type="GO" id="GO:0016874">
    <property type="term" value="F:ligase activity"/>
    <property type="evidence" value="ECO:0007669"/>
    <property type="project" value="UniProtKB-KW"/>
</dbReference>
<dbReference type="CDD" id="cd07971">
    <property type="entry name" value="OBF_DNA_ligase_LigD"/>
    <property type="match status" value="1"/>
</dbReference>
<evidence type="ECO:0000256" key="3">
    <source>
        <dbReference type="ARBA" id="ARBA00022598"/>
    </source>
</evidence>
<reference evidence="7 8" key="1">
    <citation type="submission" date="2022-10" db="EMBL/GenBank/DDBJ databases">
        <title>The complete genomes of actinobacterial strains from the NBC collection.</title>
        <authorList>
            <person name="Joergensen T.S."/>
            <person name="Alvarez Arevalo M."/>
            <person name="Sterndorff E.B."/>
            <person name="Faurdal D."/>
            <person name="Vuksanovic O."/>
            <person name="Mourched A.-S."/>
            <person name="Charusanti P."/>
            <person name="Shaw S."/>
            <person name="Blin K."/>
            <person name="Weber T."/>
        </authorList>
    </citation>
    <scope>NUCLEOTIDE SEQUENCE [LARGE SCALE GENOMIC DNA]</scope>
    <source>
        <strain evidence="7 8">NBC_01413</strain>
    </source>
</reference>
<dbReference type="Gene3D" id="3.30.470.30">
    <property type="entry name" value="DNA ligase/mRNA capping enzyme"/>
    <property type="match status" value="1"/>
</dbReference>
<dbReference type="Gene3D" id="2.40.50.140">
    <property type="entry name" value="Nucleic acid-binding proteins"/>
    <property type="match status" value="1"/>
</dbReference>
<dbReference type="InterPro" id="IPR012310">
    <property type="entry name" value="DNA_ligase_ATP-dep_cent"/>
</dbReference>
<dbReference type="InterPro" id="IPR012309">
    <property type="entry name" value="DNA_ligase_ATP-dep_C"/>
</dbReference>
<dbReference type="SUPFAM" id="SSF56091">
    <property type="entry name" value="DNA ligase/mRNA capping enzyme, catalytic domain"/>
    <property type="match status" value="1"/>
</dbReference>
<dbReference type="Proteomes" id="UP001621418">
    <property type="component" value="Chromosome"/>
</dbReference>
<evidence type="ECO:0000313" key="8">
    <source>
        <dbReference type="Proteomes" id="UP001621418"/>
    </source>
</evidence>
<dbReference type="InterPro" id="IPR050191">
    <property type="entry name" value="ATP-dep_DNA_ligase"/>
</dbReference>
<dbReference type="InterPro" id="IPR012340">
    <property type="entry name" value="NA-bd_OB-fold"/>
</dbReference>
<dbReference type="RefSeq" id="WP_405150468.1">
    <property type="nucleotide sequence ID" value="NZ_CP109527.1"/>
</dbReference>
<comment type="similarity">
    <text evidence="1">Belongs to the ATP-dependent DNA ligase family.</text>
</comment>
<dbReference type="SUPFAM" id="SSF50249">
    <property type="entry name" value="Nucleic acid-binding proteins"/>
    <property type="match status" value="1"/>
</dbReference>
<dbReference type="EMBL" id="CP109527">
    <property type="protein sequence ID" value="WTY38536.1"/>
    <property type="molecule type" value="Genomic_DNA"/>
</dbReference>
<feature type="domain" description="ATP-dependent DNA ligase family profile" evidence="6">
    <location>
        <begin position="105"/>
        <end position="232"/>
    </location>
</feature>
<dbReference type="Pfam" id="PF01068">
    <property type="entry name" value="DNA_ligase_A_M"/>
    <property type="match status" value="1"/>
</dbReference>
<comment type="catalytic activity">
    <reaction evidence="4">
        <text>ATP + (deoxyribonucleotide)n-3'-hydroxyl + 5'-phospho-(deoxyribonucleotide)m = (deoxyribonucleotide)n+m + AMP + diphosphate.</text>
        <dbReference type="EC" id="6.5.1.1"/>
    </reaction>
</comment>
<evidence type="ECO:0000256" key="5">
    <source>
        <dbReference type="SAM" id="MobiDB-lite"/>
    </source>
</evidence>
<dbReference type="InterPro" id="IPR016059">
    <property type="entry name" value="DNA_ligase_ATP-dep_CS"/>
</dbReference>
<evidence type="ECO:0000259" key="6">
    <source>
        <dbReference type="PROSITE" id="PS50160"/>
    </source>
</evidence>
<feature type="compositionally biased region" description="Polar residues" evidence="5">
    <location>
        <begin position="318"/>
        <end position="327"/>
    </location>
</feature>
<dbReference type="NCBIfam" id="TIGR02779">
    <property type="entry name" value="NHEJ_ligase_lig"/>
    <property type="match status" value="1"/>
</dbReference>
<dbReference type="PROSITE" id="PS50160">
    <property type="entry name" value="DNA_LIGASE_A3"/>
    <property type="match status" value="1"/>
</dbReference>
<dbReference type="CDD" id="cd07906">
    <property type="entry name" value="Adenylation_DNA_ligase_LigD_LigC"/>
    <property type="match status" value="1"/>
</dbReference>
<dbReference type="EC" id="6.5.1.1" evidence="2"/>
<dbReference type="PANTHER" id="PTHR45674:SF4">
    <property type="entry name" value="DNA LIGASE 1"/>
    <property type="match status" value="1"/>
</dbReference>
<keyword evidence="8" id="KW-1185">Reference proteome</keyword>
<dbReference type="InterPro" id="IPR014146">
    <property type="entry name" value="LigD_ligase_dom"/>
</dbReference>
<evidence type="ECO:0000256" key="1">
    <source>
        <dbReference type="ARBA" id="ARBA00007572"/>
    </source>
</evidence>
<gene>
    <name evidence="7" type="primary">ligD</name>
    <name evidence="7" type="ORF">OG308_12210</name>
</gene>
<organism evidence="7 8">
    <name type="scientific">Nocardia salmonicida</name>
    <dbReference type="NCBI Taxonomy" id="53431"/>
    <lineage>
        <taxon>Bacteria</taxon>
        <taxon>Bacillati</taxon>
        <taxon>Actinomycetota</taxon>
        <taxon>Actinomycetes</taxon>
        <taxon>Mycobacteriales</taxon>
        <taxon>Nocardiaceae</taxon>
        <taxon>Nocardia</taxon>
    </lineage>
</organism>
<evidence type="ECO:0000313" key="7">
    <source>
        <dbReference type="EMBL" id="WTY38536.1"/>
    </source>
</evidence>
<evidence type="ECO:0000256" key="4">
    <source>
        <dbReference type="ARBA" id="ARBA00034003"/>
    </source>
</evidence>
<dbReference type="Pfam" id="PF04679">
    <property type="entry name" value="DNA_ligase_A_C"/>
    <property type="match status" value="1"/>
</dbReference>
<evidence type="ECO:0000256" key="2">
    <source>
        <dbReference type="ARBA" id="ARBA00012727"/>
    </source>
</evidence>
<dbReference type="Gene3D" id="3.30.1490.70">
    <property type="match status" value="1"/>
</dbReference>
<protein>
    <recommendedName>
        <fullName evidence="2">DNA ligase (ATP)</fullName>
        <ecNumber evidence="2">6.5.1.1</ecNumber>
    </recommendedName>
</protein>
<dbReference type="PANTHER" id="PTHR45674">
    <property type="entry name" value="DNA LIGASE 1/3 FAMILY MEMBER"/>
    <property type="match status" value="1"/>
</dbReference>
<accession>A0ABZ1NF07</accession>
<sequence>MGFSVPAPMLAKAGRPPQPPGGWCAEMKWDGVRAIAHCTPTGISLWSRNLREITGSYPEIVTALTEITDGRTMLLDGELVAPDDHGAPSFSRLQRRMHVRRPSALLIDQVRVDYIVFDLLGVDDQSLLDDPYRTRRAELADLTLDDGEHVRVPPMWSLAETDAEELLRIAVDSGLEGIVCKHGDSIYEPGRRSSAWTKVVLRLTTEAVIVGAVPGNGANATTFGGLVLAGHTPDGHLRCIGGVGTGFTAASRRSIRTALDKVRRETSPLDNPPPPPIAHAAWWVEPVFVADIEYREISGDGLLRHPSFRGIRTDKTPQEITLPNTDG</sequence>
<dbReference type="PROSITE" id="PS00697">
    <property type="entry name" value="DNA_LIGASE_A1"/>
    <property type="match status" value="1"/>
</dbReference>
<name>A0ABZ1NF07_9NOCA</name>
<feature type="region of interest" description="Disordered" evidence="5">
    <location>
        <begin position="308"/>
        <end position="327"/>
    </location>
</feature>
<proteinExistence type="inferred from homology"/>
<keyword evidence="3 7" id="KW-0436">Ligase</keyword>